<name>A0A3S1H8I9_ELYCH</name>
<dbReference type="AlphaFoldDB" id="A0A3S1H8I9"/>
<reference evidence="1 2" key="1">
    <citation type="submission" date="2019-01" db="EMBL/GenBank/DDBJ databases">
        <title>A draft genome assembly of the solar-powered sea slug Elysia chlorotica.</title>
        <authorList>
            <person name="Cai H."/>
            <person name="Li Q."/>
            <person name="Fang X."/>
            <person name="Li J."/>
            <person name="Curtis N.E."/>
            <person name="Altenburger A."/>
            <person name="Shibata T."/>
            <person name="Feng M."/>
            <person name="Maeda T."/>
            <person name="Schwartz J.A."/>
            <person name="Shigenobu S."/>
            <person name="Lundholm N."/>
            <person name="Nishiyama T."/>
            <person name="Yang H."/>
            <person name="Hasebe M."/>
            <person name="Li S."/>
            <person name="Pierce S.K."/>
            <person name="Wang J."/>
        </authorList>
    </citation>
    <scope>NUCLEOTIDE SEQUENCE [LARGE SCALE GENOMIC DNA]</scope>
    <source>
        <strain evidence="1">EC2010</strain>
        <tissue evidence="1">Whole organism of an adult</tissue>
    </source>
</reference>
<gene>
    <name evidence="1" type="ORF">EGW08_017948</name>
</gene>
<dbReference type="EMBL" id="RQTK01000846">
    <property type="protein sequence ID" value="RUS74297.1"/>
    <property type="molecule type" value="Genomic_DNA"/>
</dbReference>
<evidence type="ECO:0000313" key="2">
    <source>
        <dbReference type="Proteomes" id="UP000271974"/>
    </source>
</evidence>
<protein>
    <submittedName>
        <fullName evidence="1">Uncharacterized protein</fullName>
    </submittedName>
</protein>
<sequence>MAIVQKSQCSAVQCAHPGEKSHLLAIMHSSTAPPSSIVRLTGQLSGIPLMCRLDQRRRSGYVDMWICGSMSGAEISQGGLVRTQTNTSWDGRGIVKSELHGPGILASGHLVCPRPSGYNLGPQSHIQKSSPTTIEALTDGARPRDQILMLVTEGGVEYEPYALKWCGGRQDREQLRMRRVMDGGEDIRWTVPRDLLLTNGQWEWGIGL</sequence>
<dbReference type="Proteomes" id="UP000271974">
    <property type="component" value="Unassembled WGS sequence"/>
</dbReference>
<evidence type="ECO:0000313" key="1">
    <source>
        <dbReference type="EMBL" id="RUS74297.1"/>
    </source>
</evidence>
<comment type="caution">
    <text evidence="1">The sequence shown here is derived from an EMBL/GenBank/DDBJ whole genome shotgun (WGS) entry which is preliminary data.</text>
</comment>
<accession>A0A3S1H8I9</accession>
<organism evidence="1 2">
    <name type="scientific">Elysia chlorotica</name>
    <name type="common">Eastern emerald elysia</name>
    <name type="synonym">Sea slug</name>
    <dbReference type="NCBI Taxonomy" id="188477"/>
    <lineage>
        <taxon>Eukaryota</taxon>
        <taxon>Metazoa</taxon>
        <taxon>Spiralia</taxon>
        <taxon>Lophotrochozoa</taxon>
        <taxon>Mollusca</taxon>
        <taxon>Gastropoda</taxon>
        <taxon>Heterobranchia</taxon>
        <taxon>Euthyneura</taxon>
        <taxon>Panpulmonata</taxon>
        <taxon>Sacoglossa</taxon>
        <taxon>Placobranchoidea</taxon>
        <taxon>Plakobranchidae</taxon>
        <taxon>Elysia</taxon>
    </lineage>
</organism>
<proteinExistence type="predicted"/>
<keyword evidence="2" id="KW-1185">Reference proteome</keyword>